<dbReference type="OrthoDB" id="6220758at2759"/>
<evidence type="ECO:0000313" key="2">
    <source>
        <dbReference type="EMBL" id="KAF5381187.1"/>
    </source>
</evidence>
<protein>
    <submittedName>
        <fullName evidence="2">Uncharacterized protein</fullName>
    </submittedName>
</protein>
<sequence length="147" mass="17041">MTLVRKGGRVILMPTQFERHFISRTSDSLLELQSLAPMDFTVQIYQSEDPIVEAYRSAQMFASKPDFSSQCVTREEYLESGSNASRRKFRDWQVRVQGEREQTAEEEEEREEEQKEGKGQGEQLQRRLRAPMVKRGRGRPRGSGVGR</sequence>
<feature type="compositionally biased region" description="Basic and acidic residues" evidence="1">
    <location>
        <begin position="90"/>
        <end position="103"/>
    </location>
</feature>
<accession>A0A8H5M576</accession>
<dbReference type="InterPro" id="IPR043129">
    <property type="entry name" value="ATPase_NBD"/>
</dbReference>
<dbReference type="EMBL" id="JAACJN010000059">
    <property type="protein sequence ID" value="KAF5381187.1"/>
    <property type="molecule type" value="Genomic_DNA"/>
</dbReference>
<dbReference type="Pfam" id="PF00022">
    <property type="entry name" value="Actin"/>
    <property type="match status" value="1"/>
</dbReference>
<organism evidence="2 3">
    <name type="scientific">Collybiopsis confluens</name>
    <dbReference type="NCBI Taxonomy" id="2823264"/>
    <lineage>
        <taxon>Eukaryota</taxon>
        <taxon>Fungi</taxon>
        <taxon>Dikarya</taxon>
        <taxon>Basidiomycota</taxon>
        <taxon>Agaricomycotina</taxon>
        <taxon>Agaricomycetes</taxon>
        <taxon>Agaricomycetidae</taxon>
        <taxon>Agaricales</taxon>
        <taxon>Marasmiineae</taxon>
        <taxon>Omphalotaceae</taxon>
        <taxon>Collybiopsis</taxon>
    </lineage>
</organism>
<dbReference type="InterPro" id="IPR004000">
    <property type="entry name" value="Actin"/>
</dbReference>
<evidence type="ECO:0000256" key="1">
    <source>
        <dbReference type="SAM" id="MobiDB-lite"/>
    </source>
</evidence>
<reference evidence="2 3" key="1">
    <citation type="journal article" date="2020" name="ISME J.">
        <title>Uncovering the hidden diversity of litter-decomposition mechanisms in mushroom-forming fungi.</title>
        <authorList>
            <person name="Floudas D."/>
            <person name="Bentzer J."/>
            <person name="Ahren D."/>
            <person name="Johansson T."/>
            <person name="Persson P."/>
            <person name="Tunlid A."/>
        </authorList>
    </citation>
    <scope>NUCLEOTIDE SEQUENCE [LARGE SCALE GENOMIC DNA]</scope>
    <source>
        <strain evidence="2 3">CBS 406.79</strain>
    </source>
</reference>
<keyword evidence="3" id="KW-1185">Reference proteome</keyword>
<feature type="region of interest" description="Disordered" evidence="1">
    <location>
        <begin position="89"/>
        <end position="147"/>
    </location>
</feature>
<dbReference type="Proteomes" id="UP000518752">
    <property type="component" value="Unassembled WGS sequence"/>
</dbReference>
<feature type="compositionally biased region" description="Basic residues" evidence="1">
    <location>
        <begin position="126"/>
        <end position="140"/>
    </location>
</feature>
<name>A0A8H5M576_9AGAR</name>
<dbReference type="AlphaFoldDB" id="A0A8H5M576"/>
<proteinExistence type="predicted"/>
<dbReference type="SUPFAM" id="SSF53067">
    <property type="entry name" value="Actin-like ATPase domain"/>
    <property type="match status" value="1"/>
</dbReference>
<comment type="caution">
    <text evidence="2">The sequence shown here is derived from an EMBL/GenBank/DDBJ whole genome shotgun (WGS) entry which is preliminary data.</text>
</comment>
<evidence type="ECO:0000313" key="3">
    <source>
        <dbReference type="Proteomes" id="UP000518752"/>
    </source>
</evidence>
<gene>
    <name evidence="2" type="ORF">D9757_007896</name>
</gene>
<dbReference type="Gene3D" id="3.30.420.40">
    <property type="match status" value="2"/>
</dbReference>